<keyword evidence="3" id="KW-1185">Reference proteome</keyword>
<feature type="region of interest" description="Disordered" evidence="1">
    <location>
        <begin position="1"/>
        <end position="41"/>
    </location>
</feature>
<reference evidence="2 3" key="1">
    <citation type="submission" date="2017-07" db="EMBL/GenBank/DDBJ databases">
        <title>Amycolatopsis antarcticus sp. nov., isolated from the surface of an Antarcticus brown macroalga.</title>
        <authorList>
            <person name="Wang J."/>
            <person name="Leiva S."/>
            <person name="Huang J."/>
            <person name="Huang Y."/>
        </authorList>
    </citation>
    <scope>NUCLEOTIDE SEQUENCE [LARGE SCALE GENOMIC DNA]</scope>
    <source>
        <strain evidence="2 3">AU-G6</strain>
    </source>
</reference>
<dbReference type="AlphaFoldDB" id="A0A263D889"/>
<name>A0A263D889_9PSEU</name>
<proteinExistence type="predicted"/>
<dbReference type="OrthoDB" id="5190319at2"/>
<evidence type="ECO:0008006" key="4">
    <source>
        <dbReference type="Google" id="ProtNLM"/>
    </source>
</evidence>
<dbReference type="InterPro" id="IPR029756">
    <property type="entry name" value="MTH1187/YkoF-like"/>
</dbReference>
<evidence type="ECO:0000256" key="1">
    <source>
        <dbReference type="SAM" id="MobiDB-lite"/>
    </source>
</evidence>
<dbReference type="RefSeq" id="WP_094861872.1">
    <property type="nucleotide sequence ID" value="NZ_NKYE01000003.1"/>
</dbReference>
<evidence type="ECO:0000313" key="3">
    <source>
        <dbReference type="Proteomes" id="UP000242444"/>
    </source>
</evidence>
<protein>
    <recommendedName>
        <fullName evidence="4">Thiamine-binding protein domain-containing protein</fullName>
    </recommendedName>
</protein>
<dbReference type="Gene3D" id="3.30.70.930">
    <property type="match status" value="1"/>
</dbReference>
<dbReference type="EMBL" id="NKYE01000003">
    <property type="protein sequence ID" value="OZM74218.1"/>
    <property type="molecule type" value="Genomic_DNA"/>
</dbReference>
<dbReference type="InParanoid" id="A0A263D889"/>
<organism evidence="2 3">
    <name type="scientific">Amycolatopsis antarctica</name>
    <dbReference type="NCBI Taxonomy" id="1854586"/>
    <lineage>
        <taxon>Bacteria</taxon>
        <taxon>Bacillati</taxon>
        <taxon>Actinomycetota</taxon>
        <taxon>Actinomycetes</taxon>
        <taxon>Pseudonocardiales</taxon>
        <taxon>Pseudonocardiaceae</taxon>
        <taxon>Amycolatopsis</taxon>
    </lineage>
</organism>
<comment type="caution">
    <text evidence="2">The sequence shown here is derived from an EMBL/GenBank/DDBJ whole genome shotgun (WGS) entry which is preliminary data.</text>
</comment>
<accession>A0A263D889</accession>
<gene>
    <name evidence="2" type="ORF">CFN78_07590</name>
</gene>
<evidence type="ECO:0000313" key="2">
    <source>
        <dbReference type="EMBL" id="OZM74218.1"/>
    </source>
</evidence>
<feature type="compositionally biased region" description="Basic and acidic residues" evidence="1">
    <location>
        <begin position="12"/>
        <end position="29"/>
    </location>
</feature>
<sequence>MELEAEFTSEPFRGEGEPPAHAIRAREAADGAGLGTDFGPLGTTAHGDADAVLAALPAIARAAMDAGATRFTVQIRRPGEG</sequence>
<dbReference type="Proteomes" id="UP000242444">
    <property type="component" value="Unassembled WGS sequence"/>
</dbReference>
<dbReference type="SUPFAM" id="SSF89957">
    <property type="entry name" value="MTH1187/YkoF-like"/>
    <property type="match status" value="1"/>
</dbReference>